<evidence type="ECO:0000313" key="2">
    <source>
        <dbReference type="Proteomes" id="UP001142489"/>
    </source>
</evidence>
<accession>A0A9Q0XJV3</accession>
<organism evidence="1 2">
    <name type="scientific">Phrynocephalus forsythii</name>
    <dbReference type="NCBI Taxonomy" id="171643"/>
    <lineage>
        <taxon>Eukaryota</taxon>
        <taxon>Metazoa</taxon>
        <taxon>Chordata</taxon>
        <taxon>Craniata</taxon>
        <taxon>Vertebrata</taxon>
        <taxon>Euteleostomi</taxon>
        <taxon>Lepidosauria</taxon>
        <taxon>Squamata</taxon>
        <taxon>Bifurcata</taxon>
        <taxon>Unidentata</taxon>
        <taxon>Episquamata</taxon>
        <taxon>Toxicofera</taxon>
        <taxon>Iguania</taxon>
        <taxon>Acrodonta</taxon>
        <taxon>Agamidae</taxon>
        <taxon>Agaminae</taxon>
        <taxon>Phrynocephalus</taxon>
    </lineage>
</organism>
<dbReference type="Proteomes" id="UP001142489">
    <property type="component" value="Unassembled WGS sequence"/>
</dbReference>
<dbReference type="EMBL" id="JAPFRF010000011">
    <property type="protein sequence ID" value="KAJ7317092.1"/>
    <property type="molecule type" value="Genomic_DNA"/>
</dbReference>
<protein>
    <submittedName>
        <fullName evidence="1">Uncharacterized protein</fullName>
    </submittedName>
</protein>
<sequence>MRPWVSSLQCVCVWGIPNPLQFSGTSSCVSQSATISCTRAWEPDGQFNSCLQRLEGPRLHSRPLGRHVKPITHRLRTCHQYPFPHLKDWELLSDGFVFEKGG</sequence>
<comment type="caution">
    <text evidence="1">The sequence shown here is derived from an EMBL/GenBank/DDBJ whole genome shotgun (WGS) entry which is preliminary data.</text>
</comment>
<name>A0A9Q0XJV3_9SAUR</name>
<keyword evidence="2" id="KW-1185">Reference proteome</keyword>
<dbReference type="AlphaFoldDB" id="A0A9Q0XJV3"/>
<evidence type="ECO:0000313" key="1">
    <source>
        <dbReference type="EMBL" id="KAJ7317092.1"/>
    </source>
</evidence>
<reference evidence="1" key="1">
    <citation type="journal article" date="2023" name="DNA Res.">
        <title>Chromosome-level genome assembly of Phrynocephalus forsythii using third-generation DNA sequencing and Hi-C analysis.</title>
        <authorList>
            <person name="Qi Y."/>
            <person name="Zhao W."/>
            <person name="Zhao Y."/>
            <person name="Niu C."/>
            <person name="Cao S."/>
            <person name="Zhang Y."/>
        </authorList>
    </citation>
    <scope>NUCLEOTIDE SEQUENCE</scope>
    <source>
        <tissue evidence="1">Muscle</tissue>
    </source>
</reference>
<dbReference type="PROSITE" id="PS51257">
    <property type="entry name" value="PROKAR_LIPOPROTEIN"/>
    <property type="match status" value="1"/>
</dbReference>
<proteinExistence type="predicted"/>
<gene>
    <name evidence="1" type="ORF">JRQ81_003254</name>
</gene>